<dbReference type="Proteomes" id="UP001497525">
    <property type="component" value="Unassembled WGS sequence"/>
</dbReference>
<dbReference type="InterPro" id="IPR034751">
    <property type="entry name" value="Yippee"/>
</dbReference>
<feature type="compositionally biased region" description="Basic and acidic residues" evidence="4">
    <location>
        <begin position="375"/>
        <end position="393"/>
    </location>
</feature>
<dbReference type="GO" id="GO:0046872">
    <property type="term" value="F:metal ion binding"/>
    <property type="evidence" value="ECO:0007669"/>
    <property type="project" value="UniProtKB-KW"/>
</dbReference>
<organism evidence="6 7">
    <name type="scientific">Calicophoron daubneyi</name>
    <name type="common">Rumen fluke</name>
    <name type="synonym">Paramphistomum daubneyi</name>
    <dbReference type="NCBI Taxonomy" id="300641"/>
    <lineage>
        <taxon>Eukaryota</taxon>
        <taxon>Metazoa</taxon>
        <taxon>Spiralia</taxon>
        <taxon>Lophotrochozoa</taxon>
        <taxon>Platyhelminthes</taxon>
        <taxon>Trematoda</taxon>
        <taxon>Digenea</taxon>
        <taxon>Plagiorchiida</taxon>
        <taxon>Pronocephalata</taxon>
        <taxon>Paramphistomoidea</taxon>
        <taxon>Paramphistomidae</taxon>
        <taxon>Calicophoron</taxon>
    </lineage>
</organism>
<evidence type="ECO:0000256" key="2">
    <source>
        <dbReference type="ARBA" id="ARBA00022723"/>
    </source>
</evidence>
<evidence type="ECO:0000313" key="6">
    <source>
        <dbReference type="EMBL" id="CAL5129760.1"/>
    </source>
</evidence>
<keyword evidence="3" id="KW-0862">Zinc</keyword>
<feature type="domain" description="Yippee" evidence="5">
    <location>
        <begin position="17"/>
        <end position="114"/>
    </location>
</feature>
<dbReference type="InterPro" id="IPR004910">
    <property type="entry name" value="Yippee/Mis18/Cereblon"/>
</dbReference>
<dbReference type="Pfam" id="PF03226">
    <property type="entry name" value="Yippee-Mis18"/>
    <property type="match status" value="1"/>
</dbReference>
<feature type="compositionally biased region" description="Basic residues" evidence="4">
    <location>
        <begin position="326"/>
        <end position="336"/>
    </location>
</feature>
<evidence type="ECO:0000256" key="3">
    <source>
        <dbReference type="ARBA" id="ARBA00022833"/>
    </source>
</evidence>
<feature type="region of interest" description="Disordered" evidence="4">
    <location>
        <begin position="310"/>
        <end position="336"/>
    </location>
</feature>
<feature type="compositionally biased region" description="Low complexity" evidence="4">
    <location>
        <begin position="310"/>
        <end position="325"/>
    </location>
</feature>
<comment type="caution">
    <text evidence="6">The sequence shown here is derived from an EMBL/GenBank/DDBJ whole genome shotgun (WGS) entry which is preliminary data.</text>
</comment>
<evidence type="ECO:0000256" key="4">
    <source>
        <dbReference type="SAM" id="MobiDB-lite"/>
    </source>
</evidence>
<dbReference type="EMBL" id="CAXLJL010000025">
    <property type="protein sequence ID" value="CAL5129760.1"/>
    <property type="molecule type" value="Genomic_DNA"/>
</dbReference>
<name>A0AAV2SZF2_CALDB</name>
<evidence type="ECO:0000313" key="7">
    <source>
        <dbReference type="Proteomes" id="UP001497525"/>
    </source>
</evidence>
<proteinExistence type="inferred from homology"/>
<feature type="region of interest" description="Disordered" evidence="4">
    <location>
        <begin position="359"/>
        <end position="393"/>
    </location>
</feature>
<reference evidence="6" key="1">
    <citation type="submission" date="2024-06" db="EMBL/GenBank/DDBJ databases">
        <authorList>
            <person name="Liu X."/>
            <person name="Lenzi L."/>
            <person name="Haldenby T S."/>
            <person name="Uol C."/>
        </authorList>
    </citation>
    <scope>NUCLEOTIDE SEQUENCE</scope>
</reference>
<dbReference type="AlphaFoldDB" id="A0AAV2SZF2"/>
<protein>
    <recommendedName>
        <fullName evidence="5">Yippee domain-containing protein</fullName>
    </recommendedName>
</protein>
<dbReference type="PANTHER" id="PTHR13848">
    <property type="entry name" value="PROTEIN YIPPEE-LIKE CG15309-RELATED"/>
    <property type="match status" value="1"/>
</dbReference>
<evidence type="ECO:0000256" key="1">
    <source>
        <dbReference type="ARBA" id="ARBA00005613"/>
    </source>
</evidence>
<keyword evidence="2" id="KW-0479">Metal-binding</keyword>
<dbReference type="PROSITE" id="PS51792">
    <property type="entry name" value="YIPPEE"/>
    <property type="match status" value="1"/>
</dbReference>
<gene>
    <name evidence="6" type="ORF">CDAUBV1_LOCUS834</name>
</gene>
<evidence type="ECO:0000259" key="5">
    <source>
        <dbReference type="PROSITE" id="PS51792"/>
    </source>
</evidence>
<accession>A0AAV2SZF2</accession>
<comment type="similarity">
    <text evidence="1">Belongs to the yippee family.</text>
</comment>
<feature type="region of interest" description="Disordered" evidence="4">
    <location>
        <begin position="244"/>
        <end position="266"/>
    </location>
</feature>
<sequence length="393" mass="43857">MVKGQFQEYLPEKQNSWTYSCLYCRAHLARHEDLISKSFQGSQGRAYLFDKVVNVDFSEAKQRVLLTGIHFVADVYCACCNNMIGWKYERAFEPSQRYKEGKVIVELAHLIKNNGWDTEWLGPVHRSSSLPFSSTARSGQSADCASARSFDFCRTGAKDLKSALSCYISCPHENAQELNYPCCSPSATELNSAASSSIGSFDRHRPTNHHLSFFSPPARLATHEEHFLHIFSSKPVRRHARDVSDPDRHSILQASNGTENAHPSGSDVIHGAIASCSTGPVKSSHGLLKRGRFALLPTVQIMDPNDRNMSLPLCSSSNSSSLLKNRGLRRSRFRRRASSSSPSRAFLLPFGSEDELEEVHEQRLADLEPSSYGSLDRDREIRGSGMRPRTEAS</sequence>
<dbReference type="InterPro" id="IPR039058">
    <property type="entry name" value="Yippee_fam"/>
</dbReference>
<feature type="compositionally biased region" description="Polar residues" evidence="4">
    <location>
        <begin position="252"/>
        <end position="263"/>
    </location>
</feature>